<protein>
    <submittedName>
        <fullName evidence="12">CRISPR-associated helicase Cas3</fullName>
    </submittedName>
</protein>
<dbReference type="SMART" id="SM00487">
    <property type="entry name" value="DEXDc"/>
    <property type="match status" value="1"/>
</dbReference>
<dbReference type="Pfam" id="PF22590">
    <property type="entry name" value="Cas3-like_C_2"/>
    <property type="match status" value="1"/>
</dbReference>
<evidence type="ECO:0000256" key="2">
    <source>
        <dbReference type="ARBA" id="ARBA00009046"/>
    </source>
</evidence>
<evidence type="ECO:0000256" key="4">
    <source>
        <dbReference type="ARBA" id="ARBA00022723"/>
    </source>
</evidence>
<evidence type="ECO:0000313" key="12">
    <source>
        <dbReference type="EMBL" id="MCC2217640.1"/>
    </source>
</evidence>
<comment type="similarity">
    <text evidence="1">In the N-terminal section; belongs to the CRISPR-associated nuclease Cas3-HD family.</text>
</comment>
<name>A0ABS8FKA4_9FIRM</name>
<evidence type="ECO:0000256" key="9">
    <source>
        <dbReference type="ARBA" id="ARBA00023118"/>
    </source>
</evidence>
<feature type="domain" description="Helicase ATP-binding" evidence="10">
    <location>
        <begin position="239"/>
        <end position="425"/>
    </location>
</feature>
<evidence type="ECO:0000256" key="6">
    <source>
        <dbReference type="ARBA" id="ARBA00022801"/>
    </source>
</evidence>
<keyword evidence="4" id="KW-0479">Metal-binding</keyword>
<dbReference type="RefSeq" id="WP_227572810.1">
    <property type="nucleotide sequence ID" value="NZ_JAJEQT010000001.1"/>
</dbReference>
<dbReference type="InterPro" id="IPR006474">
    <property type="entry name" value="Helicase_Cas3_CRISPR-ass_core"/>
</dbReference>
<dbReference type="InterPro" id="IPR014001">
    <property type="entry name" value="Helicase_ATP-bd"/>
</dbReference>
<proteinExistence type="inferred from homology"/>
<evidence type="ECO:0000256" key="3">
    <source>
        <dbReference type="ARBA" id="ARBA00022722"/>
    </source>
</evidence>
<dbReference type="InterPro" id="IPR027417">
    <property type="entry name" value="P-loop_NTPase"/>
</dbReference>
<evidence type="ECO:0000256" key="8">
    <source>
        <dbReference type="ARBA" id="ARBA00022840"/>
    </source>
</evidence>
<dbReference type="InterPro" id="IPR011545">
    <property type="entry name" value="DEAD/DEAH_box_helicase_dom"/>
</dbReference>
<comment type="caution">
    <text evidence="12">The sequence shown here is derived from an EMBL/GenBank/DDBJ whole genome shotgun (WGS) entry which is preliminary data.</text>
</comment>
<keyword evidence="6" id="KW-0378">Hydrolase</keyword>
<evidence type="ECO:0000256" key="7">
    <source>
        <dbReference type="ARBA" id="ARBA00022806"/>
    </source>
</evidence>
<keyword evidence="3" id="KW-0540">Nuclease</keyword>
<dbReference type="PANTHER" id="PTHR47963">
    <property type="entry name" value="DEAD-BOX ATP-DEPENDENT RNA HELICASE 47, MITOCHONDRIAL"/>
    <property type="match status" value="1"/>
</dbReference>
<dbReference type="PROSITE" id="PS51643">
    <property type="entry name" value="HD_CAS3"/>
    <property type="match status" value="1"/>
</dbReference>
<dbReference type="Gene3D" id="1.10.3210.30">
    <property type="match status" value="1"/>
</dbReference>
<evidence type="ECO:0000256" key="5">
    <source>
        <dbReference type="ARBA" id="ARBA00022741"/>
    </source>
</evidence>
<reference evidence="12 13" key="1">
    <citation type="submission" date="2021-10" db="EMBL/GenBank/DDBJ databases">
        <title>Anaerobic single-cell dispensing facilitates the cultivation of human gut bacteria.</title>
        <authorList>
            <person name="Afrizal A."/>
        </authorList>
    </citation>
    <scope>NUCLEOTIDE SEQUENCE [LARGE SCALE GENOMIC DNA]</scope>
    <source>
        <strain evidence="12 13">CLA-AA-H212</strain>
    </source>
</reference>
<evidence type="ECO:0000313" key="13">
    <source>
        <dbReference type="Proteomes" id="UP001198495"/>
    </source>
</evidence>
<gene>
    <name evidence="12" type="primary">cas3</name>
    <name evidence="12" type="ORF">LKD28_01145</name>
</gene>
<evidence type="ECO:0000259" key="11">
    <source>
        <dbReference type="PROSITE" id="PS51643"/>
    </source>
</evidence>
<dbReference type="PANTHER" id="PTHR47963:SF9">
    <property type="entry name" value="CRISPR-ASSOCIATED ENDONUCLEASE_HELICASE CAS3"/>
    <property type="match status" value="1"/>
</dbReference>
<keyword evidence="9" id="KW-0051">Antiviral defense</keyword>
<dbReference type="EMBL" id="JAJEQT010000001">
    <property type="protein sequence ID" value="MCC2217640.1"/>
    <property type="molecule type" value="Genomic_DNA"/>
</dbReference>
<keyword evidence="13" id="KW-1185">Reference proteome</keyword>
<dbReference type="NCBIfam" id="TIGR01596">
    <property type="entry name" value="cas3_HD"/>
    <property type="match status" value="1"/>
</dbReference>
<dbReference type="SUPFAM" id="SSF52540">
    <property type="entry name" value="P-loop containing nucleoside triphosphate hydrolases"/>
    <property type="match status" value="1"/>
</dbReference>
<dbReference type="CDD" id="cd09641">
    <property type="entry name" value="Cas3''_I"/>
    <property type="match status" value="1"/>
</dbReference>
<sequence length="773" mass="89331">MDNNDFQNLLDTYWAKSPDTNGVAETISEHTECVLKEADLLVQLGYISDDLSNLLHYACEKHDYGKVNEHMQTRLHNKSIHFDPDSEVQHNLLSALFIDDHDFGNSEDFISVLYAVLYHHDNHYDNSSFAYILSHSNQLIDAFHEKYKDVLPNSINRKALTIINKFIQLQEDNTMQSIPIDKVNLYNKMTLMKGLLHKCDYSASAHLPCEYKNDFLTGSLNDLLHTWGQSASWNELQIFMKENSDKNVIVTAPTGSGKTEAGLLWSGNNKCIFVLPLKTALNAMYERIGKTILHNDNLDSRLALLHSDTQTYYLTNKDDNTDIDNVLTYVTASKQLSLPITISTLDQIFDFVLKYYGYELKLSTYSYSKIIIDEIQMYSPDLLAYLVLGVKKIIEFGGKVAVLTATLPPYARKKLEEVMGEDVVCNSFIDTVKPRHNVKVIDSTLNADDVLRFWEQKRVAESCKILVICNRIKTAQRLYTKLSSAGIANIHLLHSRFTHQDRSKKEVEILQTGKTATNAHEIWIATSVVEASLDIDFDYLFTELLDLFSLFQRFGRVNRKGLKSIDETNCFVYTQLQDSDYMNPKEKDLLVRFQSAINDQSIDPVIYHYSKKAIETVSGILSEQEKNNLIEYYLSYENIIDSRYDAKYCRMYEYLNTLLLNEKDKDTIRDIRNIDIIPYSIYETHKYEFEQIEHIIKSSNSSLEERINAINSIQNYIVSIPSYFSKKEEYIERKFYINRYTAIPILHCDYSYSMGFVDVKLPEKDAYACSHFI</sequence>
<dbReference type="Pfam" id="PF00270">
    <property type="entry name" value="DEAD"/>
    <property type="match status" value="1"/>
</dbReference>
<evidence type="ECO:0000259" key="10">
    <source>
        <dbReference type="PROSITE" id="PS51192"/>
    </source>
</evidence>
<accession>A0ABS8FKA4</accession>
<keyword evidence="8" id="KW-0067">ATP-binding</keyword>
<comment type="similarity">
    <text evidence="2">In the central section; belongs to the CRISPR-associated helicase Cas3 family.</text>
</comment>
<dbReference type="Proteomes" id="UP001198495">
    <property type="component" value="Unassembled WGS sequence"/>
</dbReference>
<dbReference type="InterPro" id="IPR006483">
    <property type="entry name" value="CRISPR-assoc_Cas3_HD"/>
</dbReference>
<dbReference type="InterPro" id="IPR050547">
    <property type="entry name" value="DEAD_box_RNA_helicases"/>
</dbReference>
<dbReference type="InterPro" id="IPR054712">
    <property type="entry name" value="Cas3-like_dom"/>
</dbReference>
<dbReference type="Gene3D" id="3.40.50.300">
    <property type="entry name" value="P-loop containing nucleotide triphosphate hydrolases"/>
    <property type="match status" value="2"/>
</dbReference>
<dbReference type="NCBIfam" id="TIGR01587">
    <property type="entry name" value="cas3_core"/>
    <property type="match status" value="1"/>
</dbReference>
<keyword evidence="7" id="KW-0347">Helicase</keyword>
<organism evidence="12 13">
    <name type="scientific">Coprococcus hominis</name>
    <name type="common">ex Arizal et al. 2022</name>
    <dbReference type="NCBI Taxonomy" id="2881262"/>
    <lineage>
        <taxon>Bacteria</taxon>
        <taxon>Bacillati</taxon>
        <taxon>Bacillota</taxon>
        <taxon>Clostridia</taxon>
        <taxon>Lachnospirales</taxon>
        <taxon>Lachnospiraceae</taxon>
        <taxon>Coprococcus</taxon>
    </lineage>
</organism>
<evidence type="ECO:0000256" key="1">
    <source>
        <dbReference type="ARBA" id="ARBA00006847"/>
    </source>
</evidence>
<feature type="domain" description="HD Cas3-type" evidence="11">
    <location>
        <begin position="20"/>
        <end position="202"/>
    </location>
</feature>
<dbReference type="InterPro" id="IPR038257">
    <property type="entry name" value="CRISPR-assoc_Cas3_HD_sf"/>
</dbReference>
<keyword evidence="5" id="KW-0547">Nucleotide-binding</keyword>
<dbReference type="PROSITE" id="PS51192">
    <property type="entry name" value="HELICASE_ATP_BIND_1"/>
    <property type="match status" value="1"/>
</dbReference>